<comment type="caution">
    <text evidence="2">The sequence shown here is derived from an EMBL/GenBank/DDBJ whole genome shotgun (WGS) entry which is preliminary data.</text>
</comment>
<accession>A0AAE0Y622</accession>
<evidence type="ECO:0000256" key="1">
    <source>
        <dbReference type="SAM" id="MobiDB-lite"/>
    </source>
</evidence>
<proteinExistence type="predicted"/>
<keyword evidence="3" id="KW-1185">Reference proteome</keyword>
<dbReference type="Proteomes" id="UP001283361">
    <property type="component" value="Unassembled WGS sequence"/>
</dbReference>
<feature type="region of interest" description="Disordered" evidence="1">
    <location>
        <begin position="1"/>
        <end position="436"/>
    </location>
</feature>
<evidence type="ECO:0000313" key="3">
    <source>
        <dbReference type="Proteomes" id="UP001283361"/>
    </source>
</evidence>
<protein>
    <submittedName>
        <fullName evidence="2">Uncharacterized protein</fullName>
    </submittedName>
</protein>
<reference evidence="2" key="1">
    <citation type="journal article" date="2023" name="G3 (Bethesda)">
        <title>A reference genome for the long-term kleptoplast-retaining sea slug Elysia crispata morphotype clarki.</title>
        <authorList>
            <person name="Eastman K.E."/>
            <person name="Pendleton A.L."/>
            <person name="Shaikh M.A."/>
            <person name="Suttiyut T."/>
            <person name="Ogas R."/>
            <person name="Tomko P."/>
            <person name="Gavelis G."/>
            <person name="Widhalm J.R."/>
            <person name="Wisecaver J.H."/>
        </authorList>
    </citation>
    <scope>NUCLEOTIDE SEQUENCE</scope>
    <source>
        <strain evidence="2">ECLA1</strain>
    </source>
</reference>
<name>A0AAE0Y622_9GAST</name>
<feature type="compositionally biased region" description="Low complexity" evidence="1">
    <location>
        <begin position="363"/>
        <end position="373"/>
    </location>
</feature>
<feature type="compositionally biased region" description="Polar residues" evidence="1">
    <location>
        <begin position="412"/>
        <end position="421"/>
    </location>
</feature>
<gene>
    <name evidence="2" type="ORF">RRG08_005906</name>
</gene>
<feature type="compositionally biased region" description="Polar residues" evidence="1">
    <location>
        <begin position="312"/>
        <end position="321"/>
    </location>
</feature>
<feature type="compositionally biased region" description="Basic and acidic residues" evidence="1">
    <location>
        <begin position="132"/>
        <end position="141"/>
    </location>
</feature>
<dbReference type="AlphaFoldDB" id="A0AAE0Y622"/>
<feature type="compositionally biased region" description="Basic and acidic residues" evidence="1">
    <location>
        <begin position="205"/>
        <end position="233"/>
    </location>
</feature>
<feature type="compositionally biased region" description="Basic and acidic residues" evidence="1">
    <location>
        <begin position="64"/>
        <end position="81"/>
    </location>
</feature>
<feature type="compositionally biased region" description="Polar residues" evidence="1">
    <location>
        <begin position="337"/>
        <end position="355"/>
    </location>
</feature>
<feature type="compositionally biased region" description="Basic and acidic residues" evidence="1">
    <location>
        <begin position="502"/>
        <end position="518"/>
    </location>
</feature>
<organism evidence="2 3">
    <name type="scientific">Elysia crispata</name>
    <name type="common">lettuce slug</name>
    <dbReference type="NCBI Taxonomy" id="231223"/>
    <lineage>
        <taxon>Eukaryota</taxon>
        <taxon>Metazoa</taxon>
        <taxon>Spiralia</taxon>
        <taxon>Lophotrochozoa</taxon>
        <taxon>Mollusca</taxon>
        <taxon>Gastropoda</taxon>
        <taxon>Heterobranchia</taxon>
        <taxon>Euthyneura</taxon>
        <taxon>Panpulmonata</taxon>
        <taxon>Sacoglossa</taxon>
        <taxon>Placobranchoidea</taxon>
        <taxon>Plakobranchidae</taxon>
        <taxon>Elysia</taxon>
    </lineage>
</organism>
<sequence length="591" mass="64316">MGCSASTTTSVSSTQVRTMDNPEPTLAGRSKTSAVSNIHTSVTKTLPQVNRPSVISGTRISTKTPKEKISPDKKYSRDSTGRKSQGNVKESKAHSPYSVDLTKEMKPIRRVSGGSQNSGREGVRRSTASITRKAESDRILEEEPVNYIVCSTKTPREALPPIRTAHTGSSAPGAPPPSSQQQQQDIGLELQKLDASVPLSPIPTDKQKTLGVDRKTSEPNGDGLKEDTVKNCGDKLSVNNVSGESKAEEEEEESGQMEYVNGDISGHESRIELVLRSETGDVPGIEGSDPQGEGDNKTFEADGQGGEVQLVNRKNLQSNDGSEIVVVADDRDPEPTLGNSPATEDQGQIGQNQIEKGSGGGSSSSSGNSGNGQQHRHHHHHHHHHHHQQQHQHQYHHHHHRRGHPHQHQHLQAATQSDQRLSTGSGGSGGSVSPEKTIKIMSKDAKTQFVFRAIKSRDEESDNPNDTRDMLIQTDVISINDNNEKSKKKLLINLKRLGSKDEAPKHRLTRGHEVELTKELPQSNHEGKGHGKNAEDNHKVSKEVKDKGRDSQKKQQQKDQEGEVTQQPDDASNGTENAEQKRGAGAGVELT</sequence>
<feature type="compositionally biased region" description="Basic and acidic residues" evidence="1">
    <location>
        <begin position="265"/>
        <end position="279"/>
    </location>
</feature>
<feature type="compositionally biased region" description="Basic and acidic residues" evidence="1">
    <location>
        <begin position="525"/>
        <end position="561"/>
    </location>
</feature>
<feature type="region of interest" description="Disordered" evidence="1">
    <location>
        <begin position="502"/>
        <end position="591"/>
    </location>
</feature>
<feature type="compositionally biased region" description="Basic residues" evidence="1">
    <location>
        <begin position="374"/>
        <end position="409"/>
    </location>
</feature>
<dbReference type="EMBL" id="JAWDGP010006941">
    <property type="protein sequence ID" value="KAK3732742.1"/>
    <property type="molecule type" value="Genomic_DNA"/>
</dbReference>
<feature type="compositionally biased region" description="Polar residues" evidence="1">
    <location>
        <begin position="563"/>
        <end position="577"/>
    </location>
</feature>
<feature type="compositionally biased region" description="Low complexity" evidence="1">
    <location>
        <begin position="1"/>
        <end position="18"/>
    </location>
</feature>
<evidence type="ECO:0000313" key="2">
    <source>
        <dbReference type="EMBL" id="KAK3732742.1"/>
    </source>
</evidence>
<feature type="compositionally biased region" description="Polar residues" evidence="1">
    <location>
        <begin position="30"/>
        <end position="63"/>
    </location>
</feature>